<feature type="domain" description="DUF4189" evidence="2">
    <location>
        <begin position="116"/>
        <end position="161"/>
    </location>
</feature>
<evidence type="ECO:0000313" key="3">
    <source>
        <dbReference type="EMBL" id="GLS18937.1"/>
    </source>
</evidence>
<accession>A0ABQ6CH31</accession>
<evidence type="ECO:0000313" key="4">
    <source>
        <dbReference type="Proteomes" id="UP001156882"/>
    </source>
</evidence>
<dbReference type="EMBL" id="BSPC01000015">
    <property type="protein sequence ID" value="GLS18937.1"/>
    <property type="molecule type" value="Genomic_DNA"/>
</dbReference>
<evidence type="ECO:0000256" key="1">
    <source>
        <dbReference type="SAM" id="SignalP"/>
    </source>
</evidence>
<proteinExistence type="predicted"/>
<sequence length="162" mass="17611">MKKTLLMGVLMATLAFPALAAEKKDTRYGDIQPDPVTTSDRAVWGAIAYSPSTGRNGIFYGAPSREEARDTAIRYYRHAAGQRDNARTDCSLAVIMYNDWDDRRFGRVSSEANRAPHCGALAASDRGYAAERGPTLKEARDAALAVCSTKGSNCKLVQDLCT</sequence>
<organism evidence="3 4">
    <name type="scientific">Labrys miyagiensis</name>
    <dbReference type="NCBI Taxonomy" id="346912"/>
    <lineage>
        <taxon>Bacteria</taxon>
        <taxon>Pseudomonadati</taxon>
        <taxon>Pseudomonadota</taxon>
        <taxon>Alphaproteobacteria</taxon>
        <taxon>Hyphomicrobiales</taxon>
        <taxon>Xanthobacteraceae</taxon>
        <taxon>Labrys</taxon>
    </lineage>
</organism>
<feature type="chain" id="PRO_5045284430" description="DUF4189 domain-containing protein" evidence="1">
    <location>
        <begin position="21"/>
        <end position="162"/>
    </location>
</feature>
<feature type="signal peptide" evidence="1">
    <location>
        <begin position="1"/>
        <end position="20"/>
    </location>
</feature>
<comment type="caution">
    <text evidence="3">The sequence shown here is derived from an EMBL/GenBank/DDBJ whole genome shotgun (WGS) entry which is preliminary data.</text>
</comment>
<dbReference type="Pfam" id="PF13827">
    <property type="entry name" value="DUF4189"/>
    <property type="match status" value="1"/>
</dbReference>
<reference evidence="4" key="1">
    <citation type="journal article" date="2019" name="Int. J. Syst. Evol. Microbiol.">
        <title>The Global Catalogue of Microorganisms (GCM) 10K type strain sequencing project: providing services to taxonomists for standard genome sequencing and annotation.</title>
        <authorList>
            <consortium name="The Broad Institute Genomics Platform"/>
            <consortium name="The Broad Institute Genome Sequencing Center for Infectious Disease"/>
            <person name="Wu L."/>
            <person name="Ma J."/>
        </authorList>
    </citation>
    <scope>NUCLEOTIDE SEQUENCE [LARGE SCALE GENOMIC DNA]</scope>
    <source>
        <strain evidence="4">NBRC 101365</strain>
    </source>
</reference>
<protein>
    <recommendedName>
        <fullName evidence="2">DUF4189 domain-containing protein</fullName>
    </recommendedName>
</protein>
<gene>
    <name evidence="3" type="ORF">GCM10007874_19540</name>
</gene>
<dbReference type="RefSeq" id="WP_284311800.1">
    <property type="nucleotide sequence ID" value="NZ_BSPC01000015.1"/>
</dbReference>
<keyword evidence="1" id="KW-0732">Signal</keyword>
<evidence type="ECO:0000259" key="2">
    <source>
        <dbReference type="Pfam" id="PF13827"/>
    </source>
</evidence>
<name>A0ABQ6CH31_9HYPH</name>
<keyword evidence="4" id="KW-1185">Reference proteome</keyword>
<dbReference type="Proteomes" id="UP001156882">
    <property type="component" value="Unassembled WGS sequence"/>
</dbReference>
<dbReference type="InterPro" id="IPR025240">
    <property type="entry name" value="DUF4189"/>
</dbReference>